<dbReference type="AlphaFoldDB" id="A0AAD1M6Y1"/>
<sequence length="491" mass="54506">MAVGGNARVRFEDTTEPPWYRWRISDPAERCIRFISQYCRSPKGTGHGKPLKLAEFQKQWIRDTLAPGVRQSVMIAPRGTGKSTLLAAFACWATFDRHPTGQPLVYIMATTVQQACDSVYDVLVKMIAAEPELSRRSIVKTAVSSAKVVVGYNDAECRPVANDFGALQGKDPTLFVVDELAEQPFSSWAAAVMASGKRAVSCVVGISTPGFEQSEKSALWYLRERYLDGDTPRGFVLTEFSAPEGADHHNEQVWIDANPAIREGYLDIEAVRDDYKMMPESYFRTYRLAQFVEGTECWLGVDGRKVWRALKSDYRMLDGADTWVGVDVGLKRDCSAVVIGQRTPDGTLHTTAKIWKPSPDQAIDVTAIMAHLRGLHRTYNVVAVAYDPAYFDVQATDLADEGLPMVQLPQTPERMVPACGALYEAIMRGELSHDGATDYERHILNAMPVFTDKGFRLTKSKSRGHIDAAIALALCHDRAQHARALPKLVCL</sequence>
<dbReference type="SUPFAM" id="SSF52540">
    <property type="entry name" value="P-loop containing nucleoside triphosphate hydrolases"/>
    <property type="match status" value="1"/>
</dbReference>
<feature type="domain" description="Terminase large subunit-like ATPase" evidence="1">
    <location>
        <begin position="68"/>
        <end position="183"/>
    </location>
</feature>
<organism evidence="3 4">
    <name type="scientific">Mycolicibacterium moriokaense</name>
    <dbReference type="NCBI Taxonomy" id="39691"/>
    <lineage>
        <taxon>Bacteria</taxon>
        <taxon>Bacillati</taxon>
        <taxon>Actinomycetota</taxon>
        <taxon>Actinomycetes</taxon>
        <taxon>Mycobacteriales</taxon>
        <taxon>Mycobacteriaceae</taxon>
        <taxon>Mycolicibacterium</taxon>
    </lineage>
</organism>
<name>A0AAD1M6Y1_9MYCO</name>
<evidence type="ECO:0000259" key="1">
    <source>
        <dbReference type="Pfam" id="PF03354"/>
    </source>
</evidence>
<dbReference type="GO" id="GO:0004519">
    <property type="term" value="F:endonuclease activity"/>
    <property type="evidence" value="ECO:0007669"/>
    <property type="project" value="InterPro"/>
</dbReference>
<dbReference type="PANTHER" id="PTHR41287">
    <property type="match status" value="1"/>
</dbReference>
<dbReference type="Gene3D" id="3.40.50.300">
    <property type="entry name" value="P-loop containing nucleotide triphosphate hydrolases"/>
    <property type="match status" value="1"/>
</dbReference>
<reference evidence="3 4" key="1">
    <citation type="journal article" date="2019" name="Emerg. Microbes Infect.">
        <title>Comprehensive subspecies identification of 175 nontuberculous mycobacteria species based on 7547 genomic profiles.</title>
        <authorList>
            <person name="Matsumoto Y."/>
            <person name="Kinjo T."/>
            <person name="Motooka D."/>
            <person name="Nabeya D."/>
            <person name="Jung N."/>
            <person name="Uechi K."/>
            <person name="Horii T."/>
            <person name="Iida T."/>
            <person name="Fujita J."/>
            <person name="Nakamura S."/>
        </authorList>
    </citation>
    <scope>NUCLEOTIDE SEQUENCE [LARGE SCALE GENOMIC DNA]</scope>
    <source>
        <strain evidence="3 4">JCM 6375</strain>
    </source>
</reference>
<dbReference type="Proteomes" id="UP000466681">
    <property type="component" value="Chromosome"/>
</dbReference>
<dbReference type="PANTHER" id="PTHR41287:SF1">
    <property type="entry name" value="PROTEIN YMFN"/>
    <property type="match status" value="1"/>
</dbReference>
<dbReference type="EMBL" id="AP022560">
    <property type="protein sequence ID" value="BBX01861.1"/>
    <property type="molecule type" value="Genomic_DNA"/>
</dbReference>
<dbReference type="Pfam" id="PF20441">
    <property type="entry name" value="TerL_nuclease"/>
    <property type="match status" value="1"/>
</dbReference>
<dbReference type="Gene3D" id="3.30.420.240">
    <property type="match status" value="1"/>
</dbReference>
<accession>A0AAD1M6Y1</accession>
<gene>
    <name evidence="3" type="ORF">MMOR_27970</name>
</gene>
<keyword evidence="4" id="KW-1185">Reference proteome</keyword>
<proteinExistence type="predicted"/>
<evidence type="ECO:0000313" key="4">
    <source>
        <dbReference type="Proteomes" id="UP000466681"/>
    </source>
</evidence>
<dbReference type="InterPro" id="IPR046461">
    <property type="entry name" value="TerL_ATPase"/>
</dbReference>
<evidence type="ECO:0000259" key="2">
    <source>
        <dbReference type="Pfam" id="PF20441"/>
    </source>
</evidence>
<evidence type="ECO:0000313" key="3">
    <source>
        <dbReference type="EMBL" id="BBX01861.1"/>
    </source>
</evidence>
<dbReference type="InterPro" id="IPR046462">
    <property type="entry name" value="TerL_nuclease"/>
</dbReference>
<dbReference type="Pfam" id="PF03354">
    <property type="entry name" value="TerL_ATPase"/>
    <property type="match status" value="1"/>
</dbReference>
<feature type="domain" description="Terminase large subunit-like endonuclease" evidence="2">
    <location>
        <begin position="362"/>
        <end position="475"/>
    </location>
</feature>
<dbReference type="InterPro" id="IPR005021">
    <property type="entry name" value="Terminase_largesu-like"/>
</dbReference>
<protein>
    <submittedName>
        <fullName evidence="3">Terminase</fullName>
    </submittedName>
</protein>
<dbReference type="InterPro" id="IPR027417">
    <property type="entry name" value="P-loop_NTPase"/>
</dbReference>
<dbReference type="KEGG" id="mmor:MMOR_27970"/>